<accession>A0A1M7N5C1</accession>
<evidence type="ECO:0000256" key="2">
    <source>
        <dbReference type="SAM" id="SignalP"/>
    </source>
</evidence>
<protein>
    <submittedName>
        <fullName evidence="3">WD40-like Beta Propeller Repeat</fullName>
    </submittedName>
</protein>
<comment type="similarity">
    <text evidence="1">Belongs to the TolB family.</text>
</comment>
<dbReference type="SUPFAM" id="SSF82171">
    <property type="entry name" value="DPP6 N-terminal domain-like"/>
    <property type="match status" value="1"/>
</dbReference>
<sequence>MRRMISTTLRTAASVGTAFVGATLALTSPALGAHAQAAEAQAGHPAGSAWTANSDGRLLVDNGRDMDQVAAGSTKTLLAGEAFQRKYGAYSKDGRKIVYSDQGRTGFGAQVWIMNADGSGRRQLTKLDTEAFGPELSPNGALIAYQSQGAVWVMKADGTGARKVSRDGFYYGTGISWAPDSTRFAVTRGQLDERSGEPFNIEVVTVKADGTRETALTRNGGDKNSPAWSPDGRTIVFSHATAGGNYDLWTMKADGTSSRQITRTPSVGEQDTVWAPTGTSIAYAAWAQATESEPRVMKAKADGTAAKSLNAVGYPTSWS</sequence>
<reference evidence="3 4" key="1">
    <citation type="submission" date="2016-11" db="EMBL/GenBank/DDBJ databases">
        <authorList>
            <person name="Jaros S."/>
            <person name="Januszkiewicz K."/>
            <person name="Wedrychowicz H."/>
        </authorList>
    </citation>
    <scope>NUCLEOTIDE SEQUENCE [LARGE SCALE GENOMIC DNA]</scope>
    <source>
        <strain evidence="3 4">DSM 46144</strain>
    </source>
</reference>
<dbReference type="PANTHER" id="PTHR36842:SF1">
    <property type="entry name" value="PROTEIN TOLB"/>
    <property type="match status" value="1"/>
</dbReference>
<dbReference type="InterPro" id="IPR011659">
    <property type="entry name" value="WD40"/>
</dbReference>
<organism evidence="3 4">
    <name type="scientific">Cryptosporangium aurantiacum</name>
    <dbReference type="NCBI Taxonomy" id="134849"/>
    <lineage>
        <taxon>Bacteria</taxon>
        <taxon>Bacillati</taxon>
        <taxon>Actinomycetota</taxon>
        <taxon>Actinomycetes</taxon>
        <taxon>Cryptosporangiales</taxon>
        <taxon>Cryptosporangiaceae</taxon>
        <taxon>Cryptosporangium</taxon>
    </lineage>
</organism>
<name>A0A1M7N5C1_9ACTN</name>
<dbReference type="AlphaFoldDB" id="A0A1M7N5C1"/>
<keyword evidence="4" id="KW-1185">Reference proteome</keyword>
<keyword evidence="2" id="KW-0732">Signal</keyword>
<gene>
    <name evidence="3" type="ORF">SAMN05443668_102424</name>
</gene>
<dbReference type="OrthoDB" id="262125at2"/>
<evidence type="ECO:0000313" key="3">
    <source>
        <dbReference type="EMBL" id="SHM98615.1"/>
    </source>
</evidence>
<dbReference type="InterPro" id="IPR011042">
    <property type="entry name" value="6-blade_b-propeller_TolB-like"/>
</dbReference>
<dbReference type="Gene3D" id="2.120.10.30">
    <property type="entry name" value="TolB, C-terminal domain"/>
    <property type="match status" value="1"/>
</dbReference>
<dbReference type="EMBL" id="FRCS01000002">
    <property type="protein sequence ID" value="SHM98615.1"/>
    <property type="molecule type" value="Genomic_DNA"/>
</dbReference>
<feature type="signal peptide" evidence="2">
    <location>
        <begin position="1"/>
        <end position="32"/>
    </location>
</feature>
<dbReference type="PANTHER" id="PTHR36842">
    <property type="entry name" value="PROTEIN TOLB HOMOLOG"/>
    <property type="match status" value="1"/>
</dbReference>
<dbReference type="Proteomes" id="UP000184440">
    <property type="component" value="Unassembled WGS sequence"/>
</dbReference>
<dbReference type="Gene3D" id="2.120.10.60">
    <property type="entry name" value="Tricorn protease N-terminal domain"/>
    <property type="match status" value="1"/>
</dbReference>
<evidence type="ECO:0000313" key="4">
    <source>
        <dbReference type="Proteomes" id="UP000184440"/>
    </source>
</evidence>
<proteinExistence type="inferred from homology"/>
<feature type="chain" id="PRO_5038463893" evidence="2">
    <location>
        <begin position="33"/>
        <end position="319"/>
    </location>
</feature>
<dbReference type="Pfam" id="PF07676">
    <property type="entry name" value="PD40"/>
    <property type="match status" value="1"/>
</dbReference>
<dbReference type="STRING" id="134849.SAMN05443668_102424"/>
<evidence type="ECO:0000256" key="1">
    <source>
        <dbReference type="ARBA" id="ARBA00009820"/>
    </source>
</evidence>